<organism evidence="2 3">
    <name type="scientific">Flemingia macrophylla</name>
    <dbReference type="NCBI Taxonomy" id="520843"/>
    <lineage>
        <taxon>Eukaryota</taxon>
        <taxon>Viridiplantae</taxon>
        <taxon>Streptophyta</taxon>
        <taxon>Embryophyta</taxon>
        <taxon>Tracheophyta</taxon>
        <taxon>Spermatophyta</taxon>
        <taxon>Magnoliopsida</taxon>
        <taxon>eudicotyledons</taxon>
        <taxon>Gunneridae</taxon>
        <taxon>Pentapetalae</taxon>
        <taxon>rosids</taxon>
        <taxon>fabids</taxon>
        <taxon>Fabales</taxon>
        <taxon>Fabaceae</taxon>
        <taxon>Papilionoideae</taxon>
        <taxon>50 kb inversion clade</taxon>
        <taxon>NPAAA clade</taxon>
        <taxon>indigoferoid/millettioid clade</taxon>
        <taxon>Phaseoleae</taxon>
        <taxon>Flemingia</taxon>
    </lineage>
</organism>
<keyword evidence="3" id="KW-1185">Reference proteome</keyword>
<accession>A0ABD1MZB7</accession>
<feature type="compositionally biased region" description="Basic and acidic residues" evidence="1">
    <location>
        <begin position="100"/>
        <end position="111"/>
    </location>
</feature>
<evidence type="ECO:0000313" key="2">
    <source>
        <dbReference type="EMBL" id="KAL2341144.1"/>
    </source>
</evidence>
<dbReference type="AlphaFoldDB" id="A0ABD1MZB7"/>
<comment type="caution">
    <text evidence="2">The sequence shown here is derived from an EMBL/GenBank/DDBJ whole genome shotgun (WGS) entry which is preliminary data.</text>
</comment>
<evidence type="ECO:0000313" key="3">
    <source>
        <dbReference type="Proteomes" id="UP001603857"/>
    </source>
</evidence>
<gene>
    <name evidence="2" type="ORF">Fmac_009084</name>
</gene>
<protein>
    <submittedName>
        <fullName evidence="2">Uncharacterized protein</fullName>
    </submittedName>
</protein>
<proteinExistence type="predicted"/>
<sequence>MLGPAADSGGTGSVPSEEGVNPRALAGAALPGERNPIGAEPHKVLAPPILPRQLHQGRNIRQLHNRQLHPIHQRLRTLPQNLRQCQARRLPSRRPPLRQETLRRSQPHLHDGPGPQKPPPSDRPQLHSQGPLHLHPTPADLVKLPQCPS</sequence>
<name>A0ABD1MZB7_9FABA</name>
<dbReference type="EMBL" id="JBGMDY010000003">
    <property type="protein sequence ID" value="KAL2341144.1"/>
    <property type="molecule type" value="Genomic_DNA"/>
</dbReference>
<reference evidence="2 3" key="1">
    <citation type="submission" date="2024-08" db="EMBL/GenBank/DDBJ databases">
        <title>Insights into the chromosomal genome structure of Flemingia macrophylla.</title>
        <authorList>
            <person name="Ding Y."/>
            <person name="Zhao Y."/>
            <person name="Bi W."/>
            <person name="Wu M."/>
            <person name="Zhao G."/>
            <person name="Gong Y."/>
            <person name="Li W."/>
            <person name="Zhang P."/>
        </authorList>
    </citation>
    <scope>NUCLEOTIDE SEQUENCE [LARGE SCALE GENOMIC DNA]</scope>
    <source>
        <strain evidence="2">DYQJB</strain>
        <tissue evidence="2">Leaf</tissue>
    </source>
</reference>
<feature type="region of interest" description="Disordered" evidence="1">
    <location>
        <begin position="1"/>
        <end position="149"/>
    </location>
</feature>
<evidence type="ECO:0000256" key="1">
    <source>
        <dbReference type="SAM" id="MobiDB-lite"/>
    </source>
</evidence>
<feature type="compositionally biased region" description="Basic residues" evidence="1">
    <location>
        <begin position="61"/>
        <end position="75"/>
    </location>
</feature>
<dbReference type="Proteomes" id="UP001603857">
    <property type="component" value="Unassembled WGS sequence"/>
</dbReference>